<evidence type="ECO:0000259" key="8">
    <source>
        <dbReference type="PROSITE" id="PS50048"/>
    </source>
</evidence>
<dbReference type="SUPFAM" id="SSF57701">
    <property type="entry name" value="Zn2/Cys6 DNA-binding domain"/>
    <property type="match status" value="1"/>
</dbReference>
<organism evidence="9 10">
    <name type="scientific">Epicoccum nigrum</name>
    <name type="common">Soil fungus</name>
    <name type="synonym">Epicoccum purpurascens</name>
    <dbReference type="NCBI Taxonomy" id="105696"/>
    <lineage>
        <taxon>Eukaryota</taxon>
        <taxon>Fungi</taxon>
        <taxon>Dikarya</taxon>
        <taxon>Ascomycota</taxon>
        <taxon>Pezizomycotina</taxon>
        <taxon>Dothideomycetes</taxon>
        <taxon>Pleosporomycetidae</taxon>
        <taxon>Pleosporales</taxon>
        <taxon>Pleosporineae</taxon>
        <taxon>Didymellaceae</taxon>
        <taxon>Epicoccum</taxon>
    </lineage>
</organism>
<keyword evidence="5" id="KW-0804">Transcription</keyword>
<protein>
    <recommendedName>
        <fullName evidence="8">Zn(2)-C6 fungal-type domain-containing protein</fullName>
    </recommendedName>
</protein>
<keyword evidence="6" id="KW-0539">Nucleus</keyword>
<dbReference type="SMART" id="SM00066">
    <property type="entry name" value="GAL4"/>
    <property type="match status" value="1"/>
</dbReference>
<feature type="compositionally biased region" description="Polar residues" evidence="7">
    <location>
        <begin position="225"/>
        <end position="250"/>
    </location>
</feature>
<dbReference type="InParanoid" id="A0A1Y2LZN2"/>
<dbReference type="GO" id="GO:0006351">
    <property type="term" value="P:DNA-templated transcription"/>
    <property type="evidence" value="ECO:0007669"/>
    <property type="project" value="InterPro"/>
</dbReference>
<dbReference type="InterPro" id="IPR036864">
    <property type="entry name" value="Zn2-C6_fun-type_DNA-bd_sf"/>
</dbReference>
<keyword evidence="3" id="KW-0805">Transcription regulation</keyword>
<evidence type="ECO:0000256" key="7">
    <source>
        <dbReference type="SAM" id="MobiDB-lite"/>
    </source>
</evidence>
<dbReference type="InterPro" id="IPR007219">
    <property type="entry name" value="XnlR_reg_dom"/>
</dbReference>
<dbReference type="PANTHER" id="PTHR31845:SF10">
    <property type="entry name" value="ZN(II)2CYS6 TRANSCRIPTION FACTOR (EUROFUNG)"/>
    <property type="match status" value="1"/>
</dbReference>
<evidence type="ECO:0000313" key="10">
    <source>
        <dbReference type="Proteomes" id="UP000193240"/>
    </source>
</evidence>
<evidence type="ECO:0000256" key="6">
    <source>
        <dbReference type="ARBA" id="ARBA00023242"/>
    </source>
</evidence>
<dbReference type="GO" id="GO:0005634">
    <property type="term" value="C:nucleus"/>
    <property type="evidence" value="ECO:0007669"/>
    <property type="project" value="UniProtKB-SubCell"/>
</dbReference>
<dbReference type="GO" id="GO:0000976">
    <property type="term" value="F:transcription cis-regulatory region binding"/>
    <property type="evidence" value="ECO:0007669"/>
    <property type="project" value="TreeGrafter"/>
</dbReference>
<evidence type="ECO:0000256" key="5">
    <source>
        <dbReference type="ARBA" id="ARBA00023163"/>
    </source>
</evidence>
<dbReference type="PROSITE" id="PS00463">
    <property type="entry name" value="ZN2_CY6_FUNGAL_1"/>
    <property type="match status" value="1"/>
</dbReference>
<evidence type="ECO:0000256" key="4">
    <source>
        <dbReference type="ARBA" id="ARBA00023125"/>
    </source>
</evidence>
<dbReference type="CDD" id="cd12148">
    <property type="entry name" value="fungal_TF_MHR"/>
    <property type="match status" value="1"/>
</dbReference>
<dbReference type="GO" id="GO:0000981">
    <property type="term" value="F:DNA-binding transcription factor activity, RNA polymerase II-specific"/>
    <property type="evidence" value="ECO:0007669"/>
    <property type="project" value="InterPro"/>
</dbReference>
<reference evidence="9 10" key="1">
    <citation type="journal article" date="2017" name="Genome Announc.">
        <title>Genome sequence of the saprophytic ascomycete Epicoccum nigrum ICMP 19927 strain isolated from New Zealand.</title>
        <authorList>
            <person name="Fokin M."/>
            <person name="Fleetwood D."/>
            <person name="Weir B.S."/>
            <person name="Villas-Boas S.G."/>
        </authorList>
    </citation>
    <scope>NUCLEOTIDE SEQUENCE [LARGE SCALE GENOMIC DNA]</scope>
    <source>
        <strain evidence="9 10">ICMP 19927</strain>
    </source>
</reference>
<dbReference type="Gene3D" id="4.10.240.10">
    <property type="entry name" value="Zn(2)-C6 fungal-type DNA-binding domain"/>
    <property type="match status" value="1"/>
</dbReference>
<dbReference type="Proteomes" id="UP000193240">
    <property type="component" value="Unassembled WGS sequence"/>
</dbReference>
<dbReference type="PANTHER" id="PTHR31845">
    <property type="entry name" value="FINGER DOMAIN PROTEIN, PUTATIVE-RELATED"/>
    <property type="match status" value="1"/>
</dbReference>
<accession>A0A1Y2LZN2</accession>
<evidence type="ECO:0000256" key="2">
    <source>
        <dbReference type="ARBA" id="ARBA00022723"/>
    </source>
</evidence>
<dbReference type="EMBL" id="KZ107844">
    <property type="protein sequence ID" value="OSS49326.1"/>
    <property type="molecule type" value="Genomic_DNA"/>
</dbReference>
<keyword evidence="4" id="KW-0238">DNA-binding</keyword>
<dbReference type="GO" id="GO:0008270">
    <property type="term" value="F:zinc ion binding"/>
    <property type="evidence" value="ECO:0007669"/>
    <property type="project" value="InterPro"/>
</dbReference>
<sequence length="809" mass="89962">MAVGGGDEVGYHLIAKEKAKLSNKQVFTFHTRSSCLDRDKRTIAVLCVSSRLDCPARGWHGTALFKPSDPTPASTPPLLSPHQAARMDDDEQPTARQAVLFRTSQACQKCRSLKTRCLPSSQTGTCQRCLSAGRECIWAEAPRRSRKLRAPSRISQVEQKIDGLVAKLVNPAVSAEPKPVAVSTTTSSGCTPASGGISADGSRELVPGTWLPFPSSFEQRPEASSLGQRPQTSPFEQVSEPSETPAQQPNEGHDAADQQYIEQIRSIHRFGDPTDHAQYPESLFRPSKQREDPIKDDLVQRLLASGEADALLNEYKKMSASFPFVPLATELTAHQLYGDSPMLFLATMTAASWREHQRQMALDTIFRQELANRTILRPRRNLGLVQSVLVYLAWYHFVFSHKTQQIFFLHHLVIGLAIDIGLHRDFQPLFFPHAKKTVDVDPKEKHARKRTFLGCYYLASMVSAAMQKPNLLKHSPDMTEWAQELKEHGEFATDEVLGHLISLRQLDDEVQDTLFNGAGAEAHLTDPRVVMHVRFLETRLDAWKRESEGAACKRMLLLSHAYTDMILHTIALRAHPSPAQPPLNDSSLIKPLLATLEAAKRFFDAFLSFPASDYHLISFPEWMRLPSVMMTVAKLCIPSAAHAAVGWDTKAAQDLVRLDICLEALCYRFQNQTTYDKATQPHPDFWWAMRFVTDLTRTWYVRKIGGEHGGGARRPVSNQGSARGLRGVEATGALPTPPDGRAQGPFADFGSLDFSTMEMGTDGVAGEGEHDPFAFMKSTDFDMEQFFDMGIWGDEAYQGMGFGGGGLPF</sequence>
<evidence type="ECO:0000256" key="3">
    <source>
        <dbReference type="ARBA" id="ARBA00023015"/>
    </source>
</evidence>
<keyword evidence="10" id="KW-1185">Reference proteome</keyword>
<dbReference type="InterPro" id="IPR051089">
    <property type="entry name" value="prtT"/>
</dbReference>
<proteinExistence type="predicted"/>
<dbReference type="OMA" id="FVFSHKT"/>
<name>A0A1Y2LZN2_EPING</name>
<evidence type="ECO:0000313" key="9">
    <source>
        <dbReference type="EMBL" id="OSS49326.1"/>
    </source>
</evidence>
<dbReference type="AlphaFoldDB" id="A0A1Y2LZN2"/>
<comment type="subcellular location">
    <subcellularLocation>
        <location evidence="1">Nucleus</location>
    </subcellularLocation>
</comment>
<dbReference type="STRING" id="105696.A0A1Y2LZN2"/>
<dbReference type="PROSITE" id="PS50048">
    <property type="entry name" value="ZN2_CY6_FUNGAL_2"/>
    <property type="match status" value="1"/>
</dbReference>
<keyword evidence="2" id="KW-0479">Metal-binding</keyword>
<dbReference type="CDD" id="cd00067">
    <property type="entry name" value="GAL4"/>
    <property type="match status" value="1"/>
</dbReference>
<evidence type="ECO:0000256" key="1">
    <source>
        <dbReference type="ARBA" id="ARBA00004123"/>
    </source>
</evidence>
<feature type="domain" description="Zn(2)-C6 fungal-type" evidence="8">
    <location>
        <begin position="106"/>
        <end position="138"/>
    </location>
</feature>
<gene>
    <name evidence="9" type="ORF">B5807_05706</name>
</gene>
<dbReference type="Pfam" id="PF04082">
    <property type="entry name" value="Fungal_trans"/>
    <property type="match status" value="1"/>
</dbReference>
<feature type="region of interest" description="Disordered" evidence="7">
    <location>
        <begin position="271"/>
        <end position="291"/>
    </location>
</feature>
<dbReference type="InterPro" id="IPR001138">
    <property type="entry name" value="Zn2Cys6_DnaBD"/>
</dbReference>
<feature type="compositionally biased region" description="Polar residues" evidence="7">
    <location>
        <begin position="182"/>
        <end position="191"/>
    </location>
</feature>
<feature type="region of interest" description="Disordered" evidence="7">
    <location>
        <begin position="175"/>
        <end position="256"/>
    </location>
</feature>